<dbReference type="OrthoDB" id="7274964at2"/>
<dbReference type="Proteomes" id="UP000019760">
    <property type="component" value="Unassembled WGS sequence"/>
</dbReference>
<protein>
    <submittedName>
        <fullName evidence="1">Uncharacterized protein</fullName>
    </submittedName>
</protein>
<keyword evidence="2" id="KW-1185">Reference proteome</keyword>
<reference evidence="2" key="1">
    <citation type="journal article" date="2014" name="FEMS Microbiol. Lett.">
        <title>Draft Genomic DNA Sequence of the Facultatively Methylotrophic Bacterium Acidomonas methanolica type strain MB58.</title>
        <authorList>
            <person name="Higashiura N."/>
            <person name="Hadano H."/>
            <person name="Hirakawa H."/>
            <person name="Matsutani M."/>
            <person name="Takabe S."/>
            <person name="Matsushita K."/>
            <person name="Azuma Y."/>
        </authorList>
    </citation>
    <scope>NUCLEOTIDE SEQUENCE [LARGE SCALE GENOMIC DNA]</scope>
    <source>
        <strain evidence="2">MB58</strain>
    </source>
</reference>
<reference evidence="1 2" key="2">
    <citation type="journal article" date="2014" name="FEMS Microbiol. Lett.">
        <title>Draft genomic DNA sequence of the facultatively methylotrophic bacterium Acidomonas methanolica type strain MB58.</title>
        <authorList>
            <person name="Higashiura N."/>
            <person name="Hadano H."/>
            <person name="Hirakawa H."/>
            <person name="Matsutani M."/>
            <person name="Takabe S."/>
            <person name="Matsushita K."/>
            <person name="Azuma Y."/>
        </authorList>
    </citation>
    <scope>NUCLEOTIDE SEQUENCE [LARGE SCALE GENOMIC DNA]</scope>
    <source>
        <strain evidence="1 2">MB58</strain>
    </source>
</reference>
<gene>
    <name evidence="1" type="ORF">Amme_032_010</name>
</gene>
<dbReference type="RefSeq" id="WP_042057458.1">
    <property type="nucleotide sequence ID" value="NZ_BAND01000032.1"/>
</dbReference>
<dbReference type="AlphaFoldDB" id="A0A023D3B8"/>
<evidence type="ECO:0000313" key="2">
    <source>
        <dbReference type="Proteomes" id="UP000019760"/>
    </source>
</evidence>
<organism evidence="1 2">
    <name type="scientific">Acidomonas methanolica NBRC 104435</name>
    <dbReference type="NCBI Taxonomy" id="1231351"/>
    <lineage>
        <taxon>Bacteria</taxon>
        <taxon>Pseudomonadati</taxon>
        <taxon>Pseudomonadota</taxon>
        <taxon>Alphaproteobacteria</taxon>
        <taxon>Acetobacterales</taxon>
        <taxon>Acetobacteraceae</taxon>
        <taxon>Acidomonas</taxon>
    </lineage>
</organism>
<sequence length="201" mass="21699">MSDVRLIDLSCSERLTLWVIRRFARERSSRCAGQMCLMKGIFWPCFGEDFDGVAEVLAEAFARHAGSHNAPIAVGEAGAPVLTAVEVSLLAATACIQTGEDEMARACLAAAFDGRGGVFLSAVTLLATRLACAGHWLPAEHRAWGDGQCFGVEQERWTDRAEGPERIIGAAALGTVRRQAGPPLARSYVMWPRSRGFPSYS</sequence>
<name>A0A023D3B8_ACIMT</name>
<accession>A0A023D3B8</accession>
<proteinExistence type="predicted"/>
<dbReference type="EMBL" id="BAND01000032">
    <property type="protein sequence ID" value="GAJ28632.1"/>
    <property type="molecule type" value="Genomic_DNA"/>
</dbReference>
<comment type="caution">
    <text evidence="1">The sequence shown here is derived from an EMBL/GenBank/DDBJ whole genome shotgun (WGS) entry which is preliminary data.</text>
</comment>
<evidence type="ECO:0000313" key="1">
    <source>
        <dbReference type="EMBL" id="GAJ28632.1"/>
    </source>
</evidence>